<reference evidence="3" key="1">
    <citation type="submission" date="2016-06" db="EMBL/GenBank/DDBJ databases">
        <title>Draft Genome sequence of the fungus Inonotus baumii.</title>
        <authorList>
            <person name="Zhu H."/>
            <person name="Lin W."/>
        </authorList>
    </citation>
    <scope>NUCLEOTIDE SEQUENCE</scope>
    <source>
        <strain evidence="3">821</strain>
    </source>
</reference>
<feature type="transmembrane region" description="Helical" evidence="2">
    <location>
        <begin position="97"/>
        <end position="118"/>
    </location>
</feature>
<name>A0A9Q5N912_SANBA</name>
<dbReference type="OrthoDB" id="3259324at2759"/>
<evidence type="ECO:0000313" key="4">
    <source>
        <dbReference type="Proteomes" id="UP000757232"/>
    </source>
</evidence>
<protein>
    <submittedName>
        <fullName evidence="3">Uncharacterized protein</fullName>
    </submittedName>
</protein>
<keyword evidence="2" id="KW-1133">Transmembrane helix</keyword>
<feature type="transmembrane region" description="Helical" evidence="2">
    <location>
        <begin position="257"/>
        <end position="278"/>
    </location>
</feature>
<evidence type="ECO:0000313" key="3">
    <source>
        <dbReference type="EMBL" id="OCB84964.1"/>
    </source>
</evidence>
<keyword evidence="2" id="KW-0812">Transmembrane</keyword>
<evidence type="ECO:0000256" key="2">
    <source>
        <dbReference type="SAM" id="Phobius"/>
    </source>
</evidence>
<feature type="transmembrane region" description="Helical" evidence="2">
    <location>
        <begin position="188"/>
        <end position="207"/>
    </location>
</feature>
<feature type="transmembrane region" description="Helical" evidence="2">
    <location>
        <begin position="333"/>
        <end position="358"/>
    </location>
</feature>
<comment type="caution">
    <text evidence="3">The sequence shown here is derived from an EMBL/GenBank/DDBJ whole genome shotgun (WGS) entry which is preliminary data.</text>
</comment>
<feature type="transmembrane region" description="Helical" evidence="2">
    <location>
        <begin position="475"/>
        <end position="498"/>
    </location>
</feature>
<feature type="region of interest" description="Disordered" evidence="1">
    <location>
        <begin position="1"/>
        <end position="32"/>
    </location>
</feature>
<sequence length="504" mass="55057">MASPSRLSIDSQSSRHSDRSSPSSSNLSDRSTSALILVHESEDEEQSFVIADGEDIPEDVSTPGDDLSPSVAFGYFLSPHLKLGSMLVLSSQAPLKLSIPVLLVFAFLSAFSRQIWFLSARYIRPDLNEIVAEAVARGRGKERQRSIAKALSCVLSAVMRILLATVYLKGAISCMEPLWPSRLSFIPSPLALSVIFLLVASPISLSPMLASKRLVYSTGVSNALYIVWLCIIIYAHAAGVLNTDNVMVPQGQLLDDITAVAFAFSSVSNLHIYSGLASQRGTGDRKERRYLSISSISFAATLVGTCLILPVLFPSVKSHGEKESTEISSFVKALLATVTAFILLLAIPPLITTSPAIIMPFTLAGVSRRTVGKYAYLVVLFVLSLLPRALEPVLEDTAVLLVLLSTYFLPALLHIVVHIIRRPTSILVDRPLLHHTSGVVSDDEEVGAFGYDRETEELLLRKERALQRRRLGRRIMWDLGVWILLFPVGGGGMVWAIGRLVHAW</sequence>
<feature type="transmembrane region" description="Helical" evidence="2">
    <location>
        <begin position="398"/>
        <end position="420"/>
    </location>
</feature>
<dbReference type="AlphaFoldDB" id="A0A9Q5N912"/>
<evidence type="ECO:0000256" key="1">
    <source>
        <dbReference type="SAM" id="MobiDB-lite"/>
    </source>
</evidence>
<feature type="transmembrane region" description="Helical" evidence="2">
    <location>
        <begin position="290"/>
        <end position="313"/>
    </location>
</feature>
<dbReference type="EMBL" id="LNZH02000212">
    <property type="protein sequence ID" value="OCB84964.1"/>
    <property type="molecule type" value="Genomic_DNA"/>
</dbReference>
<feature type="compositionally biased region" description="Low complexity" evidence="1">
    <location>
        <begin position="20"/>
        <end position="32"/>
    </location>
</feature>
<feature type="transmembrane region" description="Helical" evidence="2">
    <location>
        <begin position="370"/>
        <end position="386"/>
    </location>
</feature>
<dbReference type="Proteomes" id="UP000757232">
    <property type="component" value="Unassembled WGS sequence"/>
</dbReference>
<organism evidence="3 4">
    <name type="scientific">Sanghuangporus baumii</name>
    <name type="common">Phellinus baumii</name>
    <dbReference type="NCBI Taxonomy" id="108892"/>
    <lineage>
        <taxon>Eukaryota</taxon>
        <taxon>Fungi</taxon>
        <taxon>Dikarya</taxon>
        <taxon>Basidiomycota</taxon>
        <taxon>Agaricomycotina</taxon>
        <taxon>Agaricomycetes</taxon>
        <taxon>Hymenochaetales</taxon>
        <taxon>Hymenochaetaceae</taxon>
        <taxon>Sanghuangporus</taxon>
    </lineage>
</organism>
<feature type="transmembrane region" description="Helical" evidence="2">
    <location>
        <begin position="147"/>
        <end position="168"/>
    </location>
</feature>
<proteinExistence type="predicted"/>
<feature type="transmembrane region" description="Helical" evidence="2">
    <location>
        <begin position="214"/>
        <end position="237"/>
    </location>
</feature>
<keyword evidence="2" id="KW-0472">Membrane</keyword>
<feature type="compositionally biased region" description="Low complexity" evidence="1">
    <location>
        <begin position="1"/>
        <end position="12"/>
    </location>
</feature>
<gene>
    <name evidence="3" type="ORF">A7U60_g7918</name>
</gene>
<keyword evidence="4" id="KW-1185">Reference proteome</keyword>
<accession>A0A9Q5N912</accession>